<reference evidence="10 11" key="1">
    <citation type="submission" date="2019-11" db="EMBL/GenBank/DDBJ databases">
        <title>Comparative genomics of hydrocarbon-degrading Desulfosarcina strains.</title>
        <authorList>
            <person name="Watanabe M."/>
            <person name="Kojima H."/>
            <person name="Fukui M."/>
        </authorList>
    </citation>
    <scope>NUCLEOTIDE SEQUENCE [LARGE SCALE GENOMIC DNA]</scope>
    <source>
        <strain evidence="10 11">PP31</strain>
    </source>
</reference>
<dbReference type="PANTHER" id="PTHR42917:SF2">
    <property type="entry name" value="2,4-DIENOYL-COA REDUCTASE [(2E)-ENOYL-COA-PRODUCING]"/>
    <property type="match status" value="1"/>
</dbReference>
<dbReference type="OrthoDB" id="9784632at2"/>
<evidence type="ECO:0000256" key="5">
    <source>
        <dbReference type="ARBA" id="ARBA00022723"/>
    </source>
</evidence>
<dbReference type="InterPro" id="IPR001155">
    <property type="entry name" value="OxRdtase_FMN_N"/>
</dbReference>
<dbReference type="EMBL" id="AP021875">
    <property type="protein sequence ID" value="BBO75558.1"/>
    <property type="molecule type" value="Genomic_DNA"/>
</dbReference>
<accession>A0A5K7Z3K1</accession>
<dbReference type="KEGG" id="dwd:DSCW_29750"/>
<dbReference type="CDD" id="cd02803">
    <property type="entry name" value="OYE_like_FMN_family"/>
    <property type="match status" value="1"/>
</dbReference>
<dbReference type="InterPro" id="IPR051793">
    <property type="entry name" value="NADH:flavin_oxidoreductase"/>
</dbReference>
<evidence type="ECO:0000256" key="3">
    <source>
        <dbReference type="ARBA" id="ARBA00022630"/>
    </source>
</evidence>
<comment type="cofactor">
    <cofactor evidence="2">
        <name>[4Fe-4S] cluster</name>
        <dbReference type="ChEBI" id="CHEBI:49883"/>
    </cofactor>
</comment>
<keyword evidence="11" id="KW-1185">Reference proteome</keyword>
<keyword evidence="7" id="KW-0408">Iron</keyword>
<evidence type="ECO:0000256" key="1">
    <source>
        <dbReference type="ARBA" id="ARBA00001917"/>
    </source>
</evidence>
<evidence type="ECO:0000256" key="8">
    <source>
        <dbReference type="ARBA" id="ARBA00023014"/>
    </source>
</evidence>
<name>A0A5K7Z3K1_9BACT</name>
<evidence type="ECO:0000313" key="10">
    <source>
        <dbReference type="EMBL" id="BBO75558.1"/>
    </source>
</evidence>
<protein>
    <recommendedName>
        <fullName evidence="9">NADH:flavin oxidoreductase/NADH oxidase N-terminal domain-containing protein</fullName>
    </recommendedName>
</protein>
<dbReference type="GO" id="GO:0051536">
    <property type="term" value="F:iron-sulfur cluster binding"/>
    <property type="evidence" value="ECO:0007669"/>
    <property type="project" value="UniProtKB-KW"/>
</dbReference>
<dbReference type="Proteomes" id="UP000427769">
    <property type="component" value="Chromosome"/>
</dbReference>
<evidence type="ECO:0000256" key="4">
    <source>
        <dbReference type="ARBA" id="ARBA00022643"/>
    </source>
</evidence>
<dbReference type="PANTHER" id="PTHR42917">
    <property type="entry name" value="2,4-DIENOYL-COA REDUCTASE"/>
    <property type="match status" value="1"/>
</dbReference>
<evidence type="ECO:0000313" key="11">
    <source>
        <dbReference type="Proteomes" id="UP000427769"/>
    </source>
</evidence>
<proteinExistence type="predicted"/>
<feature type="domain" description="NADH:flavin oxidoreductase/NADH oxidase N-terminal" evidence="9">
    <location>
        <begin position="201"/>
        <end position="401"/>
    </location>
</feature>
<dbReference type="GO" id="GO:0046872">
    <property type="term" value="F:metal ion binding"/>
    <property type="evidence" value="ECO:0007669"/>
    <property type="project" value="UniProtKB-KW"/>
</dbReference>
<gene>
    <name evidence="10" type="ORF">DSCW_29750</name>
</gene>
<evidence type="ECO:0000256" key="7">
    <source>
        <dbReference type="ARBA" id="ARBA00023004"/>
    </source>
</evidence>
<dbReference type="InterPro" id="IPR013785">
    <property type="entry name" value="Aldolase_TIM"/>
</dbReference>
<keyword evidence="5" id="KW-0479">Metal-binding</keyword>
<dbReference type="RefSeq" id="WP_155304464.1">
    <property type="nucleotide sequence ID" value="NZ_AP021875.1"/>
</dbReference>
<sequence>MAYDELFEPIQIGDVEIKNRIAMAPMNPGLSGPEGYHTDVNTAWYATRARGGFGLIITECCVMNPHPWHGSEILNPSRFTDYRYYRYHSEMVQFVHEYSQCKIFMQLSPGWGWQGHPHAETPECPSGGPSAIALEVDVRNLNKGWERQMKRVTPEFAELIPDFDTVRNMSDEEYAAVRGMVRDVLAEKSPDMLHVMYGDTPRELTVGEIVDLEDRFAVQADAAFKIEYDGVEVHAPHGYLLHSFLSPRSNQRHDQYGGSLENRARFLLNIVDKTRKKIGPDKAFGVRLSGDELMPGGISHEEIKQVVSWCKDAGANFFNISQGSYENPGAAFAPDGENEFTRWAPGFKEASGGLPVITPNFIDPAVAAEVISSGQSDMISLGRQAIADPFWPAKVKAGRVDDIVKCVRCQRCYMNLMISHWLECSVNPTAGREKLYPDLWLNTPKLEKKVNRFREKADALPQI</sequence>
<keyword evidence="6" id="KW-0560">Oxidoreductase</keyword>
<dbReference type="AlphaFoldDB" id="A0A5K7Z3K1"/>
<evidence type="ECO:0000256" key="6">
    <source>
        <dbReference type="ARBA" id="ARBA00023002"/>
    </source>
</evidence>
<keyword evidence="4" id="KW-0288">FMN</keyword>
<dbReference type="GO" id="GO:0016491">
    <property type="term" value="F:oxidoreductase activity"/>
    <property type="evidence" value="ECO:0007669"/>
    <property type="project" value="UniProtKB-KW"/>
</dbReference>
<keyword evidence="8" id="KW-0411">Iron-sulfur</keyword>
<dbReference type="Gene3D" id="3.20.20.70">
    <property type="entry name" value="Aldolase class I"/>
    <property type="match status" value="1"/>
</dbReference>
<keyword evidence="3" id="KW-0285">Flavoprotein</keyword>
<evidence type="ECO:0000256" key="2">
    <source>
        <dbReference type="ARBA" id="ARBA00001966"/>
    </source>
</evidence>
<comment type="cofactor">
    <cofactor evidence="1">
        <name>FMN</name>
        <dbReference type="ChEBI" id="CHEBI:58210"/>
    </cofactor>
</comment>
<dbReference type="Pfam" id="PF00724">
    <property type="entry name" value="Oxidored_FMN"/>
    <property type="match status" value="2"/>
</dbReference>
<organism evidence="10 11">
    <name type="scientific">Desulfosarcina widdelii</name>
    <dbReference type="NCBI Taxonomy" id="947919"/>
    <lineage>
        <taxon>Bacteria</taxon>
        <taxon>Pseudomonadati</taxon>
        <taxon>Thermodesulfobacteriota</taxon>
        <taxon>Desulfobacteria</taxon>
        <taxon>Desulfobacterales</taxon>
        <taxon>Desulfosarcinaceae</taxon>
        <taxon>Desulfosarcina</taxon>
    </lineage>
</organism>
<evidence type="ECO:0000259" key="9">
    <source>
        <dbReference type="Pfam" id="PF00724"/>
    </source>
</evidence>
<dbReference type="GO" id="GO:0010181">
    <property type="term" value="F:FMN binding"/>
    <property type="evidence" value="ECO:0007669"/>
    <property type="project" value="InterPro"/>
</dbReference>
<feature type="domain" description="NADH:flavin oxidoreductase/NADH oxidase N-terminal" evidence="9">
    <location>
        <begin position="5"/>
        <end position="126"/>
    </location>
</feature>
<dbReference type="SUPFAM" id="SSF51395">
    <property type="entry name" value="FMN-linked oxidoreductases"/>
    <property type="match status" value="1"/>
</dbReference>